<feature type="chain" id="PRO_5009604039" description="SusD/RagB family nutrient-binding outer membrane lipoprotein" evidence="1">
    <location>
        <begin position="22"/>
        <end position="638"/>
    </location>
</feature>
<dbReference type="RefSeq" id="WP_071137799.1">
    <property type="nucleotide sequence ID" value="NZ_DUQN01000128.1"/>
</dbReference>
<proteinExistence type="predicted"/>
<dbReference type="Pfam" id="PF12741">
    <property type="entry name" value="SusD-like"/>
    <property type="match status" value="2"/>
</dbReference>
<dbReference type="InterPro" id="IPR024302">
    <property type="entry name" value="SusD-like"/>
</dbReference>
<evidence type="ECO:0000313" key="3">
    <source>
        <dbReference type="Proteomes" id="UP000178485"/>
    </source>
</evidence>
<sequence>MKKNNILLAFLAVILFFGACSDFEEINKDPNAANEDDIKVQYIINKAITDAQQDPHIAERAFVLYWRRAGRQDRSSGINLGTYNNDWSSDYYSYVSGWMKSATQAVDLADKQLEKDNFAVEYDRQMTKNLKEVARIWRVYLMSEFADNFGPLPIEAFKGKNPEFASVKDVYYFMLDELKDATQNIDPSLQVQDIDKKFDRAYQFDFTKWTKYANSMRMRLAMRLSEVDPEKAKSEFEDAAKGSLILTENDMFAVQERDGWDPLAGVMSRPWNALLMSNTLNNLMINLGGVKSEDMLDASYAAHIKPEGYMGIRLQNQFSTYTNDPSIGFFFDGLHNTIDPRAYKLYAIPGDFSSPDAAFTSEDDLGSLEVSVFADKEQTQEIGKFNMAFTWNTMPGGSWGDKSAMNQMISSLYNPILVKKYRNHSQKRVFFAAWETYFLLAEASLRGWSTPIAAKQAYENGIKASLEYHGVGEYFDTYIASTDYNRVGTSVNWDHTAEPPTTVEVDIIDGYTKQPAKYAYKFPTASQTSYQKALNDQLTKVITQKFIAQNPWLPLETWSDYRRLGLPFFENMVVENPLTDLPALTRANASTTQQPNFFPQRLKYPASLENSNPDGYRQAVELLGGSDAVLTPLWWAKH</sequence>
<dbReference type="AlphaFoldDB" id="A0A1G4GAE0"/>
<feature type="signal peptide" evidence="1">
    <location>
        <begin position="1"/>
        <end position="21"/>
    </location>
</feature>
<protein>
    <recommendedName>
        <fullName evidence="4">SusD/RagB family nutrient-binding outer membrane lipoprotein</fullName>
    </recommendedName>
</protein>
<dbReference type="Gene3D" id="1.25.40.390">
    <property type="match status" value="2"/>
</dbReference>
<dbReference type="InterPro" id="IPR011990">
    <property type="entry name" value="TPR-like_helical_dom_sf"/>
</dbReference>
<dbReference type="Proteomes" id="UP000178485">
    <property type="component" value="Chromosome i"/>
</dbReference>
<name>A0A1G4GAE0_9BACT</name>
<gene>
    <name evidence="2" type="ORF">ING2E5A_2724</name>
</gene>
<dbReference type="EMBL" id="LT608328">
    <property type="protein sequence ID" value="SCM59520.1"/>
    <property type="molecule type" value="Genomic_DNA"/>
</dbReference>
<evidence type="ECO:0008006" key="4">
    <source>
        <dbReference type="Google" id="ProtNLM"/>
    </source>
</evidence>
<accession>A0A1G4GAE0</accession>
<evidence type="ECO:0000256" key="1">
    <source>
        <dbReference type="SAM" id="SignalP"/>
    </source>
</evidence>
<organism evidence="2 3">
    <name type="scientific">Petrimonas mucosa</name>
    <dbReference type="NCBI Taxonomy" id="1642646"/>
    <lineage>
        <taxon>Bacteria</taxon>
        <taxon>Pseudomonadati</taxon>
        <taxon>Bacteroidota</taxon>
        <taxon>Bacteroidia</taxon>
        <taxon>Bacteroidales</taxon>
        <taxon>Dysgonomonadaceae</taxon>
        <taxon>Petrimonas</taxon>
    </lineage>
</organism>
<dbReference type="KEGG" id="pmuc:ING2E5A_2724"/>
<reference evidence="2 3" key="1">
    <citation type="submission" date="2016-08" db="EMBL/GenBank/DDBJ databases">
        <authorList>
            <person name="Seilhamer J.J."/>
        </authorList>
    </citation>
    <scope>NUCLEOTIDE SEQUENCE [LARGE SCALE GENOMIC DNA]</scope>
    <source>
        <strain evidence="2">ING2-E5A</strain>
    </source>
</reference>
<dbReference type="STRING" id="1642646.ING2E5A_2724"/>
<keyword evidence="3" id="KW-1185">Reference proteome</keyword>
<dbReference type="PROSITE" id="PS51257">
    <property type="entry name" value="PROKAR_LIPOPROTEIN"/>
    <property type="match status" value="1"/>
</dbReference>
<evidence type="ECO:0000313" key="2">
    <source>
        <dbReference type="EMBL" id="SCM59520.1"/>
    </source>
</evidence>
<dbReference type="SUPFAM" id="SSF48452">
    <property type="entry name" value="TPR-like"/>
    <property type="match status" value="1"/>
</dbReference>
<keyword evidence="1" id="KW-0732">Signal</keyword>